<comment type="cofactor">
    <cofactor evidence="11 12">
        <name>FMNH2</name>
        <dbReference type="ChEBI" id="CHEBI:57618"/>
    </cofactor>
    <text evidence="11 12">Reduced FMN (FMNH(2)).</text>
</comment>
<comment type="catalytic activity">
    <reaction evidence="11 12">
        <text>5-O-(1-carboxyvinyl)-3-phosphoshikimate = chorismate + phosphate</text>
        <dbReference type="Rhea" id="RHEA:21020"/>
        <dbReference type="ChEBI" id="CHEBI:29748"/>
        <dbReference type="ChEBI" id="CHEBI:43474"/>
        <dbReference type="ChEBI" id="CHEBI:57701"/>
        <dbReference type="EC" id="4.2.3.5"/>
    </reaction>
</comment>
<dbReference type="PANTHER" id="PTHR21085:SF0">
    <property type="entry name" value="CHORISMATE SYNTHASE"/>
    <property type="match status" value="1"/>
</dbReference>
<feature type="binding site" evidence="11">
    <location>
        <begin position="303"/>
        <end position="307"/>
    </location>
    <ligand>
        <name>FMN</name>
        <dbReference type="ChEBI" id="CHEBI:58210"/>
    </ligand>
</feature>
<feature type="binding site" evidence="11">
    <location>
        <position position="52"/>
    </location>
    <ligand>
        <name>NADP(+)</name>
        <dbReference type="ChEBI" id="CHEBI:58349"/>
    </ligand>
</feature>
<feature type="compositionally biased region" description="Basic and acidic residues" evidence="13">
    <location>
        <begin position="48"/>
        <end position="64"/>
    </location>
</feature>
<dbReference type="GO" id="GO:0004107">
    <property type="term" value="F:chorismate synthase activity"/>
    <property type="evidence" value="ECO:0007669"/>
    <property type="project" value="UniProtKB-UniRule"/>
</dbReference>
<feature type="region of interest" description="Disordered" evidence="13">
    <location>
        <begin position="45"/>
        <end position="70"/>
    </location>
</feature>
<feature type="binding site" evidence="11">
    <location>
        <position position="46"/>
    </location>
    <ligand>
        <name>NADP(+)</name>
        <dbReference type="ChEBI" id="CHEBI:58349"/>
    </ligand>
</feature>
<evidence type="ECO:0000313" key="15">
    <source>
        <dbReference type="Proteomes" id="UP000276301"/>
    </source>
</evidence>
<dbReference type="AlphaFoldDB" id="A0A498D564"/>
<keyword evidence="8 11" id="KW-0521">NADP</keyword>
<evidence type="ECO:0000256" key="10">
    <source>
        <dbReference type="ARBA" id="ARBA00023239"/>
    </source>
</evidence>
<comment type="caution">
    <text evidence="14">The sequence shown here is derived from an EMBL/GenBank/DDBJ whole genome shotgun (WGS) entry which is preliminary data.</text>
</comment>
<dbReference type="PANTHER" id="PTHR21085">
    <property type="entry name" value="CHORISMATE SYNTHASE"/>
    <property type="match status" value="1"/>
</dbReference>
<keyword evidence="6 11" id="KW-0288">FMN</keyword>
<evidence type="ECO:0000256" key="11">
    <source>
        <dbReference type="HAMAP-Rule" id="MF_00300"/>
    </source>
</evidence>
<dbReference type="UniPathway" id="UPA00053">
    <property type="reaction ID" value="UER00090"/>
</dbReference>
<dbReference type="GO" id="GO:0010181">
    <property type="term" value="F:FMN binding"/>
    <property type="evidence" value="ECO:0007669"/>
    <property type="project" value="TreeGrafter"/>
</dbReference>
<dbReference type="NCBIfam" id="TIGR00033">
    <property type="entry name" value="aroC"/>
    <property type="match status" value="1"/>
</dbReference>
<dbReference type="HAMAP" id="MF_00300">
    <property type="entry name" value="Chorismate_synth"/>
    <property type="match status" value="1"/>
</dbReference>
<evidence type="ECO:0000256" key="9">
    <source>
        <dbReference type="ARBA" id="ARBA00023141"/>
    </source>
</evidence>
<proteinExistence type="inferred from homology"/>
<keyword evidence="15" id="KW-1185">Reference proteome</keyword>
<dbReference type="Proteomes" id="UP000276301">
    <property type="component" value="Unassembled WGS sequence"/>
</dbReference>
<dbReference type="SUPFAM" id="SSF103263">
    <property type="entry name" value="Chorismate synthase, AroC"/>
    <property type="match status" value="1"/>
</dbReference>
<dbReference type="GO" id="GO:0008652">
    <property type="term" value="P:amino acid biosynthetic process"/>
    <property type="evidence" value="ECO:0007669"/>
    <property type="project" value="UniProtKB-KW"/>
</dbReference>
<organism evidence="14 15">
    <name type="scientific">Anaerotruncus massiliensis</name>
    <name type="common">ex Liu et al. 2021</name>
    <dbReference type="NCBI Taxonomy" id="2321404"/>
    <lineage>
        <taxon>Bacteria</taxon>
        <taxon>Bacillati</taxon>
        <taxon>Bacillota</taxon>
        <taxon>Clostridia</taxon>
        <taxon>Eubacteriales</taxon>
        <taxon>Oscillospiraceae</taxon>
        <taxon>Anaerotruncus</taxon>
    </lineage>
</organism>
<keyword evidence="10 11" id="KW-0456">Lyase</keyword>
<evidence type="ECO:0000256" key="4">
    <source>
        <dbReference type="ARBA" id="ARBA00022605"/>
    </source>
</evidence>
<evidence type="ECO:0000256" key="13">
    <source>
        <dbReference type="SAM" id="MobiDB-lite"/>
    </source>
</evidence>
<dbReference type="EC" id="4.2.3.5" evidence="3 11"/>
<protein>
    <recommendedName>
        <fullName evidence="3 11">Chorismate synthase</fullName>
        <shortName evidence="11">CS</shortName>
        <ecNumber evidence="3 11">4.2.3.5</ecNumber>
    </recommendedName>
    <alternativeName>
        <fullName evidence="11">5-enolpyruvylshikimate-3-phosphate phospholyase</fullName>
    </alternativeName>
</protein>
<keyword evidence="9 11" id="KW-0057">Aromatic amino acid biosynthesis</keyword>
<comment type="subunit">
    <text evidence="11">Homotetramer.</text>
</comment>
<comment type="caution">
    <text evidence="11">Lacks conserved residue(s) required for the propagation of feature annotation.</text>
</comment>
<dbReference type="GO" id="GO:0005829">
    <property type="term" value="C:cytosol"/>
    <property type="evidence" value="ECO:0007669"/>
    <property type="project" value="TreeGrafter"/>
</dbReference>
<evidence type="ECO:0000256" key="12">
    <source>
        <dbReference type="RuleBase" id="RU000605"/>
    </source>
</evidence>
<dbReference type="Gene3D" id="3.60.150.10">
    <property type="entry name" value="Chorismate synthase AroC"/>
    <property type="match status" value="1"/>
</dbReference>
<dbReference type="CDD" id="cd07304">
    <property type="entry name" value="Chorismate_synthase"/>
    <property type="match status" value="1"/>
</dbReference>
<accession>A0A498D564</accession>
<sequence>MSTWGNDLKISIFGESHGPGIGVVIDGLPAGLPIDREELAAFMARRAPGRDKASTPRRETDRPELLSGVRGDVTTGTPLAALIRNNDTHSSDYGELASAARPGHADYTGFLRYAGWGDVRGGGHFSGRLTAPLVFAGGLAKQLLAREGVYVGAHIARCAGVADAPFDPVRLDRETLLRPGASAFPTLDAAAGERMREEIEAARMSTDSVGGVVECGVVGFPAGVGSPMFDGLENRIASIVFGIPAVKGLEFGDGFAAAELRGSEHNDPFRLADGKVVTETNHAGGILGGISSGMPILLRAAFKPTASIAKPQRTVDFRENAERELVVKGRHDPCVVVRAVPVVEAAVSLALADALLGAKGYEGLQNRK</sequence>
<dbReference type="EMBL" id="RCHT01000001">
    <property type="protein sequence ID" value="RLL14741.1"/>
    <property type="molecule type" value="Genomic_DNA"/>
</dbReference>
<evidence type="ECO:0000256" key="5">
    <source>
        <dbReference type="ARBA" id="ARBA00022630"/>
    </source>
</evidence>
<dbReference type="InterPro" id="IPR020541">
    <property type="entry name" value="Chorismate_synthase_CS"/>
</dbReference>
<dbReference type="RefSeq" id="WP_121585849.1">
    <property type="nucleotide sequence ID" value="NZ_RCHT01000001.1"/>
</dbReference>
<gene>
    <name evidence="11" type="primary">aroC</name>
    <name evidence="14" type="ORF">D4A47_01810</name>
</gene>
<name>A0A498D564_9FIRM</name>
<reference evidence="14 15" key="1">
    <citation type="submission" date="2018-10" db="EMBL/GenBank/DDBJ databases">
        <title>Anaerotruncus faecis sp. nov., isolated from human feces.</title>
        <authorList>
            <person name="Wang Y.-J."/>
        </authorList>
    </citation>
    <scope>NUCLEOTIDE SEQUENCE [LARGE SCALE GENOMIC DNA]</scope>
    <source>
        <strain evidence="14 15">22A2-44</strain>
    </source>
</reference>
<evidence type="ECO:0000256" key="2">
    <source>
        <dbReference type="ARBA" id="ARBA00008014"/>
    </source>
</evidence>
<evidence type="ECO:0000313" key="14">
    <source>
        <dbReference type="EMBL" id="RLL14741.1"/>
    </source>
</evidence>
<dbReference type="PROSITE" id="PS00787">
    <property type="entry name" value="CHORISMATE_SYNTHASE_1"/>
    <property type="match status" value="1"/>
</dbReference>
<keyword evidence="4 11" id="KW-0028">Amino-acid biosynthesis</keyword>
<dbReference type="InterPro" id="IPR000453">
    <property type="entry name" value="Chorismate_synth"/>
</dbReference>
<evidence type="ECO:0000256" key="7">
    <source>
        <dbReference type="ARBA" id="ARBA00022827"/>
    </source>
</evidence>
<dbReference type="GO" id="GO:0009073">
    <property type="term" value="P:aromatic amino acid family biosynthetic process"/>
    <property type="evidence" value="ECO:0007669"/>
    <property type="project" value="UniProtKB-KW"/>
</dbReference>
<dbReference type="Pfam" id="PF01264">
    <property type="entry name" value="Chorismate_synt"/>
    <property type="match status" value="1"/>
</dbReference>
<dbReference type="InterPro" id="IPR035904">
    <property type="entry name" value="Chorismate_synth_AroC_sf"/>
</dbReference>
<dbReference type="PIRSF" id="PIRSF001456">
    <property type="entry name" value="Chorismate_synth"/>
    <property type="match status" value="1"/>
</dbReference>
<feature type="binding site" evidence="11">
    <location>
        <position position="330"/>
    </location>
    <ligand>
        <name>FMN</name>
        <dbReference type="ChEBI" id="CHEBI:58210"/>
    </ligand>
</feature>
<dbReference type="NCBIfam" id="NF003793">
    <property type="entry name" value="PRK05382.1"/>
    <property type="match status" value="1"/>
</dbReference>
<keyword evidence="7 11" id="KW-0274">FAD</keyword>
<comment type="pathway">
    <text evidence="1 11 12">Metabolic intermediate biosynthesis; chorismate biosynthesis; chorismate from D-erythrose 4-phosphate and phosphoenolpyruvate: step 7/7.</text>
</comment>
<feature type="binding site" evidence="11">
    <location>
        <position position="288"/>
    </location>
    <ligand>
        <name>FMN</name>
        <dbReference type="ChEBI" id="CHEBI:58210"/>
    </ligand>
</feature>
<evidence type="ECO:0000256" key="1">
    <source>
        <dbReference type="ARBA" id="ARBA00005044"/>
    </source>
</evidence>
<dbReference type="PROSITE" id="PS00789">
    <property type="entry name" value="CHORISMATE_SYNTHASE_3"/>
    <property type="match status" value="1"/>
</dbReference>
<dbReference type="GO" id="GO:0009423">
    <property type="term" value="P:chorismate biosynthetic process"/>
    <property type="evidence" value="ECO:0007669"/>
    <property type="project" value="UniProtKB-UniRule"/>
</dbReference>
<evidence type="ECO:0000256" key="6">
    <source>
        <dbReference type="ARBA" id="ARBA00022643"/>
    </source>
</evidence>
<keyword evidence="5 11" id="KW-0285">Flavoprotein</keyword>
<comment type="function">
    <text evidence="11">Catalyzes the anti-1,4-elimination of the C-3 phosphate and the C-6 proR hydrogen from 5-enolpyruvylshikimate-3-phosphate (EPSP) to yield chorismate, which is the branch point compound that serves as the starting substrate for the three terminal pathways of aromatic amino acid biosynthesis. This reaction introduces a second double bond into the aromatic ring system.</text>
</comment>
<evidence type="ECO:0000256" key="8">
    <source>
        <dbReference type="ARBA" id="ARBA00022857"/>
    </source>
</evidence>
<comment type="similarity">
    <text evidence="2 11 12">Belongs to the chorismate synthase family.</text>
</comment>
<feature type="binding site" evidence="11">
    <location>
        <begin position="124"/>
        <end position="126"/>
    </location>
    <ligand>
        <name>FMN</name>
        <dbReference type="ChEBI" id="CHEBI:58210"/>
    </ligand>
</feature>
<evidence type="ECO:0000256" key="3">
    <source>
        <dbReference type="ARBA" id="ARBA00013036"/>
    </source>
</evidence>